<organism evidence="3 4">
    <name type="scientific">Candidatus Wolfebacteria bacterium CG10_big_fil_rev_8_21_14_0_10_31_9</name>
    <dbReference type="NCBI Taxonomy" id="1975070"/>
    <lineage>
        <taxon>Bacteria</taxon>
        <taxon>Candidatus Wolfeibacteriota</taxon>
    </lineage>
</organism>
<dbReference type="SUPFAM" id="SSF46785">
    <property type="entry name" value="Winged helix' DNA-binding domain"/>
    <property type="match status" value="1"/>
</dbReference>
<reference evidence="3 4" key="1">
    <citation type="submission" date="2017-09" db="EMBL/GenBank/DDBJ databases">
        <title>Depth-based differentiation of microbial function through sediment-hosted aquifers and enrichment of novel symbionts in the deep terrestrial subsurface.</title>
        <authorList>
            <person name="Probst A.J."/>
            <person name="Ladd B."/>
            <person name="Jarett J.K."/>
            <person name="Geller-Mcgrath D.E."/>
            <person name="Sieber C.M."/>
            <person name="Emerson J.B."/>
            <person name="Anantharaman K."/>
            <person name="Thomas B.C."/>
            <person name="Malmstrom R."/>
            <person name="Stieglmeier M."/>
            <person name="Klingl A."/>
            <person name="Woyke T."/>
            <person name="Ryan C.M."/>
            <person name="Banfield J.F."/>
        </authorList>
    </citation>
    <scope>NUCLEOTIDE SEQUENCE [LARGE SCALE GENOMIC DNA]</scope>
    <source>
        <strain evidence="3">CG10_big_fil_rev_8_21_14_0_10_31_9</strain>
    </source>
</reference>
<evidence type="ECO:0000313" key="3">
    <source>
        <dbReference type="EMBL" id="PIR44166.1"/>
    </source>
</evidence>
<dbReference type="Proteomes" id="UP000231602">
    <property type="component" value="Unassembled WGS sequence"/>
</dbReference>
<comment type="caution">
    <text evidence="3">The sequence shown here is derived from an EMBL/GenBank/DDBJ whole genome shotgun (WGS) entry which is preliminary data.</text>
</comment>
<keyword evidence="2" id="KW-0175">Coiled coil</keyword>
<gene>
    <name evidence="3" type="ORF">COV23_01260</name>
</gene>
<sequence>MNLYQIKTDQFAGPFEKLLELIEGKKLEITELNLASVIDDFLRYLEELKKNNPTGAQKSEKEVRLLADFIVVAARLLLIKSRTLMPSLELTQEEETDIKDLEKRLKFYQEFKPAMMIIKNMYTSKNRSVSRPLFFGRPAIFYPSQNLNVSLLNNAMNNIFETLKQLNLEFQTLESSLIKLEEKIEEIILKVQEGIKNFGHLIKEKSRREVVVMFLALLHLLREQTIEVEQNEGFGDIRIKKI</sequence>
<proteinExistence type="predicted"/>
<dbReference type="PANTHER" id="PTHR33969:SF2">
    <property type="entry name" value="SEGREGATION AND CONDENSATION PROTEIN A"/>
    <property type="match status" value="1"/>
</dbReference>
<dbReference type="Gene3D" id="6.10.250.2410">
    <property type="match status" value="1"/>
</dbReference>
<dbReference type="AlphaFoldDB" id="A0A2H0RCS4"/>
<evidence type="ECO:0000313" key="4">
    <source>
        <dbReference type="Proteomes" id="UP000231602"/>
    </source>
</evidence>
<evidence type="ECO:0000256" key="1">
    <source>
        <dbReference type="ARBA" id="ARBA00044777"/>
    </source>
</evidence>
<dbReference type="InterPro" id="IPR036390">
    <property type="entry name" value="WH_DNA-bd_sf"/>
</dbReference>
<feature type="coiled-coil region" evidence="2">
    <location>
        <begin position="163"/>
        <end position="190"/>
    </location>
</feature>
<protein>
    <recommendedName>
        <fullName evidence="1">Segregation and condensation protein A</fullName>
    </recommendedName>
</protein>
<evidence type="ECO:0000256" key="2">
    <source>
        <dbReference type="SAM" id="Coils"/>
    </source>
</evidence>
<accession>A0A2H0RCS4</accession>
<dbReference type="Pfam" id="PF02616">
    <property type="entry name" value="SMC_ScpA"/>
    <property type="match status" value="1"/>
</dbReference>
<dbReference type="Gene3D" id="1.10.10.580">
    <property type="entry name" value="Structural maintenance of chromosome 1. Chain E"/>
    <property type="match status" value="1"/>
</dbReference>
<name>A0A2H0RCS4_9BACT</name>
<dbReference type="InterPro" id="IPR003768">
    <property type="entry name" value="ScpA"/>
</dbReference>
<dbReference type="EMBL" id="PCXV01000022">
    <property type="protein sequence ID" value="PIR44166.1"/>
    <property type="molecule type" value="Genomic_DNA"/>
</dbReference>
<dbReference type="PANTHER" id="PTHR33969">
    <property type="entry name" value="SEGREGATION AND CONDENSATION PROTEIN A"/>
    <property type="match status" value="1"/>
</dbReference>
<dbReference type="InterPro" id="IPR023093">
    <property type="entry name" value="ScpA-like_C"/>
</dbReference>